<evidence type="ECO:0000313" key="3">
    <source>
        <dbReference type="EMBL" id="GIJ69953.1"/>
    </source>
</evidence>
<comment type="caution">
    <text evidence="3">The sequence shown here is derived from an EMBL/GenBank/DDBJ whole genome shotgun (WGS) entry which is preliminary data.</text>
</comment>
<evidence type="ECO:0000256" key="1">
    <source>
        <dbReference type="SAM" id="MobiDB-lite"/>
    </source>
</evidence>
<feature type="transmembrane region" description="Helical" evidence="2">
    <location>
        <begin position="110"/>
        <end position="129"/>
    </location>
</feature>
<evidence type="ECO:0000313" key="4">
    <source>
        <dbReference type="Proteomes" id="UP000635606"/>
    </source>
</evidence>
<sequence>MSISTPQSGGSRRPSATKATAGGKPNLEKKEESAGSTPSKAASKAASKSASKAASKAAGRTASATKAGAKAASSRPAAKAGAGARPAAKGGGRRPLAPVKVSQGRNWGPIAMFAAVILVAVGIIGYAGWRVYESALTVSDRVGAIDGAVNFRKSQPDLVKAAQHQSGPIKYEQNPPVAGKHNADWQNCMGEVYDAPIASEHAVHSMEHGAVWLVYNPAKVDAAQKEALAGKVRGKEYALMSPMENLDTTVSVQAWGFQLKTDNPSDKRIDEFIKATRKNAGVEQAQCSGGITETGTTPRDLQQQTGG</sequence>
<evidence type="ECO:0000256" key="2">
    <source>
        <dbReference type="SAM" id="Phobius"/>
    </source>
</evidence>
<feature type="compositionally biased region" description="Polar residues" evidence="1">
    <location>
        <begin position="1"/>
        <end position="10"/>
    </location>
</feature>
<dbReference type="AlphaFoldDB" id="A0A8J3ZXF7"/>
<dbReference type="EMBL" id="BOPH01000072">
    <property type="protein sequence ID" value="GIJ69953.1"/>
    <property type="molecule type" value="Genomic_DNA"/>
</dbReference>
<dbReference type="Proteomes" id="UP000635606">
    <property type="component" value="Unassembled WGS sequence"/>
</dbReference>
<reference evidence="3" key="1">
    <citation type="submission" date="2021-01" db="EMBL/GenBank/DDBJ databases">
        <title>Whole genome shotgun sequence of Virgisporangium ochraceum NBRC 16418.</title>
        <authorList>
            <person name="Komaki H."/>
            <person name="Tamura T."/>
        </authorList>
    </citation>
    <scope>NUCLEOTIDE SEQUENCE</scope>
    <source>
        <strain evidence="3">NBRC 16418</strain>
    </source>
</reference>
<name>A0A8J3ZXF7_9ACTN</name>
<keyword evidence="2" id="KW-0812">Transmembrane</keyword>
<accession>A0A8J3ZXF7</accession>
<keyword evidence="4" id="KW-1185">Reference proteome</keyword>
<keyword evidence="2" id="KW-1133">Transmembrane helix</keyword>
<dbReference type="RefSeq" id="WP_203929872.1">
    <property type="nucleotide sequence ID" value="NZ_BOPH01000072.1"/>
</dbReference>
<organism evidence="3 4">
    <name type="scientific">Virgisporangium ochraceum</name>
    <dbReference type="NCBI Taxonomy" id="65505"/>
    <lineage>
        <taxon>Bacteria</taxon>
        <taxon>Bacillati</taxon>
        <taxon>Actinomycetota</taxon>
        <taxon>Actinomycetes</taxon>
        <taxon>Micromonosporales</taxon>
        <taxon>Micromonosporaceae</taxon>
        <taxon>Virgisporangium</taxon>
    </lineage>
</organism>
<dbReference type="InterPro" id="IPR021454">
    <property type="entry name" value="DUF3105"/>
</dbReference>
<feature type="compositionally biased region" description="Low complexity" evidence="1">
    <location>
        <begin position="34"/>
        <end position="98"/>
    </location>
</feature>
<keyword evidence="2" id="KW-0472">Membrane</keyword>
<gene>
    <name evidence="3" type="ORF">Voc01_048700</name>
</gene>
<feature type="region of interest" description="Disordered" evidence="1">
    <location>
        <begin position="283"/>
        <end position="307"/>
    </location>
</feature>
<proteinExistence type="predicted"/>
<evidence type="ECO:0008006" key="5">
    <source>
        <dbReference type="Google" id="ProtNLM"/>
    </source>
</evidence>
<dbReference type="Pfam" id="PF11303">
    <property type="entry name" value="DUF3105"/>
    <property type="match status" value="1"/>
</dbReference>
<protein>
    <recommendedName>
        <fullName evidence="5">DUF3105 domain-containing protein</fullName>
    </recommendedName>
</protein>
<feature type="compositionally biased region" description="Polar residues" evidence="1">
    <location>
        <begin position="285"/>
        <end position="307"/>
    </location>
</feature>
<feature type="region of interest" description="Disordered" evidence="1">
    <location>
        <begin position="1"/>
        <end position="100"/>
    </location>
</feature>